<evidence type="ECO:0000256" key="4">
    <source>
        <dbReference type="ARBA" id="ARBA00023163"/>
    </source>
</evidence>
<organism evidence="7 8">
    <name type="scientific">Actinoplanes aureus</name>
    <dbReference type="NCBI Taxonomy" id="2792083"/>
    <lineage>
        <taxon>Bacteria</taxon>
        <taxon>Bacillati</taxon>
        <taxon>Actinomycetota</taxon>
        <taxon>Actinomycetes</taxon>
        <taxon>Micromonosporales</taxon>
        <taxon>Micromonosporaceae</taxon>
        <taxon>Actinoplanes</taxon>
    </lineage>
</organism>
<dbReference type="Gene3D" id="1.10.10.60">
    <property type="entry name" value="Homeodomain-like"/>
    <property type="match status" value="1"/>
</dbReference>
<keyword evidence="2" id="KW-0805">Transcription regulation</keyword>
<dbReference type="AlphaFoldDB" id="A0A931CDS8"/>
<feature type="domain" description="HTH tetR-type" evidence="6">
    <location>
        <begin position="9"/>
        <end position="69"/>
    </location>
</feature>
<dbReference type="InterPro" id="IPR050109">
    <property type="entry name" value="HTH-type_TetR-like_transc_reg"/>
</dbReference>
<gene>
    <name evidence="7" type="ORF">I4J89_22910</name>
</gene>
<keyword evidence="8" id="KW-1185">Reference proteome</keyword>
<comment type="caution">
    <text evidence="7">The sequence shown here is derived from an EMBL/GenBank/DDBJ whole genome shotgun (WGS) entry which is preliminary data.</text>
</comment>
<evidence type="ECO:0000259" key="6">
    <source>
        <dbReference type="PROSITE" id="PS50977"/>
    </source>
</evidence>
<feature type="DNA-binding region" description="H-T-H motif" evidence="5">
    <location>
        <begin position="32"/>
        <end position="51"/>
    </location>
</feature>
<dbReference type="InterPro" id="IPR036271">
    <property type="entry name" value="Tet_transcr_reg_TetR-rel_C_sf"/>
</dbReference>
<proteinExistence type="predicted"/>
<evidence type="ECO:0000256" key="5">
    <source>
        <dbReference type="PROSITE-ProRule" id="PRU00335"/>
    </source>
</evidence>
<dbReference type="InterPro" id="IPR001647">
    <property type="entry name" value="HTH_TetR"/>
</dbReference>
<evidence type="ECO:0000313" key="7">
    <source>
        <dbReference type="EMBL" id="MBG0564303.1"/>
    </source>
</evidence>
<dbReference type="PRINTS" id="PR00400">
    <property type="entry name" value="TETREPRESSOR"/>
</dbReference>
<accession>A0A931CDS8</accession>
<reference evidence="7" key="1">
    <citation type="submission" date="2020-11" db="EMBL/GenBank/DDBJ databases">
        <title>Isolation and identification of active actinomycetes.</title>
        <authorList>
            <person name="Sun X."/>
        </authorList>
    </citation>
    <scope>NUCLEOTIDE SEQUENCE</scope>
    <source>
        <strain evidence="7">NEAU-A11</strain>
    </source>
</reference>
<dbReference type="Proteomes" id="UP000598146">
    <property type="component" value="Unassembled WGS sequence"/>
</dbReference>
<dbReference type="Pfam" id="PF02909">
    <property type="entry name" value="TetR_C_1"/>
    <property type="match status" value="1"/>
</dbReference>
<dbReference type="Gene3D" id="1.10.357.10">
    <property type="entry name" value="Tetracycline Repressor, domain 2"/>
    <property type="match status" value="1"/>
</dbReference>
<dbReference type="InterPro" id="IPR004111">
    <property type="entry name" value="Repressor_TetR_C"/>
</dbReference>
<dbReference type="SUPFAM" id="SSF48498">
    <property type="entry name" value="Tetracyclin repressor-like, C-terminal domain"/>
    <property type="match status" value="1"/>
</dbReference>
<dbReference type="GO" id="GO:0045892">
    <property type="term" value="P:negative regulation of DNA-templated transcription"/>
    <property type="evidence" value="ECO:0007669"/>
    <property type="project" value="InterPro"/>
</dbReference>
<keyword evidence="1" id="KW-0678">Repressor</keyword>
<sequence length="220" mass="23912">MAAKASRTPLSRERVLGAAVAIADAEGLKALTMRRLAADLEVEAMSLYYHLPAKEALLDGVVETVLAEICVAVAGVEAGDWRERLREQFLTARRIMLRHPWAPGLLTTRSAVPPVVYAYYDSIVGTLVGAGFSYRLAHRALHAFGSMTLGFAQEIFAPGDAEAEEEEDLAAMAEAMPHLTAMLASEIHAADDPTLGWCDSQVEFEFTLDLLLDGLERLRG</sequence>
<dbReference type="PANTHER" id="PTHR30055">
    <property type="entry name" value="HTH-TYPE TRANSCRIPTIONAL REGULATOR RUTR"/>
    <property type="match status" value="1"/>
</dbReference>
<evidence type="ECO:0000256" key="3">
    <source>
        <dbReference type="ARBA" id="ARBA00023125"/>
    </source>
</evidence>
<dbReference type="EMBL" id="JADQTO010000010">
    <property type="protein sequence ID" value="MBG0564303.1"/>
    <property type="molecule type" value="Genomic_DNA"/>
</dbReference>
<protein>
    <submittedName>
        <fullName evidence="7">TetR/AcrR family transcriptional regulator</fullName>
    </submittedName>
</protein>
<keyword evidence="4" id="KW-0804">Transcription</keyword>
<evidence type="ECO:0000313" key="8">
    <source>
        <dbReference type="Proteomes" id="UP000598146"/>
    </source>
</evidence>
<keyword evidence="3 5" id="KW-0238">DNA-binding</keyword>
<name>A0A931CDS8_9ACTN</name>
<dbReference type="GO" id="GO:0000976">
    <property type="term" value="F:transcription cis-regulatory region binding"/>
    <property type="evidence" value="ECO:0007669"/>
    <property type="project" value="TreeGrafter"/>
</dbReference>
<dbReference type="GO" id="GO:0046677">
    <property type="term" value="P:response to antibiotic"/>
    <property type="evidence" value="ECO:0007669"/>
    <property type="project" value="InterPro"/>
</dbReference>
<dbReference type="PROSITE" id="PS50977">
    <property type="entry name" value="HTH_TETR_2"/>
    <property type="match status" value="1"/>
</dbReference>
<evidence type="ECO:0000256" key="1">
    <source>
        <dbReference type="ARBA" id="ARBA00022491"/>
    </source>
</evidence>
<dbReference type="InterPro" id="IPR009057">
    <property type="entry name" value="Homeodomain-like_sf"/>
</dbReference>
<dbReference type="GO" id="GO:0003700">
    <property type="term" value="F:DNA-binding transcription factor activity"/>
    <property type="evidence" value="ECO:0007669"/>
    <property type="project" value="TreeGrafter"/>
</dbReference>
<evidence type="ECO:0000256" key="2">
    <source>
        <dbReference type="ARBA" id="ARBA00023015"/>
    </source>
</evidence>
<dbReference type="InterPro" id="IPR003012">
    <property type="entry name" value="Tet_transcr_reg_TetR"/>
</dbReference>
<dbReference type="RefSeq" id="WP_196416071.1">
    <property type="nucleotide sequence ID" value="NZ_JADQTO010000010.1"/>
</dbReference>
<dbReference type="PANTHER" id="PTHR30055:SF151">
    <property type="entry name" value="TRANSCRIPTIONAL REGULATORY PROTEIN"/>
    <property type="match status" value="1"/>
</dbReference>
<dbReference type="SUPFAM" id="SSF46689">
    <property type="entry name" value="Homeodomain-like"/>
    <property type="match status" value="1"/>
</dbReference>
<dbReference type="Pfam" id="PF00440">
    <property type="entry name" value="TetR_N"/>
    <property type="match status" value="1"/>
</dbReference>